<keyword evidence="1" id="KW-1133">Transmembrane helix</keyword>
<feature type="transmembrane region" description="Helical" evidence="1">
    <location>
        <begin position="6"/>
        <end position="23"/>
    </location>
</feature>
<dbReference type="Proteomes" id="UP000244184">
    <property type="component" value="Unassembled WGS sequence"/>
</dbReference>
<evidence type="ECO:0000313" key="3">
    <source>
        <dbReference type="Proteomes" id="UP000244184"/>
    </source>
</evidence>
<evidence type="ECO:0000313" key="2">
    <source>
        <dbReference type="EMBL" id="PUA37604.1"/>
    </source>
</evidence>
<proteinExistence type="predicted"/>
<keyword evidence="1" id="KW-0472">Membrane</keyword>
<accession>A0A2T6G0C4</accession>
<sequence length="92" mass="10692">MIYLAWFGIMGLISLVLVMIYKFQARKKPQIKIIWLLPDESIHETTVQSVDEIIPLLHSVQKISIHNLSYRYRESELMIDEDGFSLAVCLVV</sequence>
<evidence type="ECO:0000256" key="1">
    <source>
        <dbReference type="SAM" id="Phobius"/>
    </source>
</evidence>
<organism evidence="2 3">
    <name type="scientific">Paenibacillus elgii</name>
    <dbReference type="NCBI Taxonomy" id="189691"/>
    <lineage>
        <taxon>Bacteria</taxon>
        <taxon>Bacillati</taxon>
        <taxon>Bacillota</taxon>
        <taxon>Bacilli</taxon>
        <taxon>Bacillales</taxon>
        <taxon>Paenibacillaceae</taxon>
        <taxon>Paenibacillus</taxon>
    </lineage>
</organism>
<protein>
    <submittedName>
        <fullName evidence="2">Uncharacterized protein</fullName>
    </submittedName>
</protein>
<dbReference type="EMBL" id="PYHP01000050">
    <property type="protein sequence ID" value="PUA37604.1"/>
    <property type="molecule type" value="Genomic_DNA"/>
</dbReference>
<keyword evidence="1" id="KW-0812">Transmembrane</keyword>
<reference evidence="2 3" key="1">
    <citation type="submission" date="2018-03" db="EMBL/GenBank/DDBJ databases">
        <title>Genome sequence of Paenibacillus elgii strain AC13 an antimicrobial compound producing bacteria.</title>
        <authorList>
            <person name="Kurokawa A.S."/>
            <person name="Araujo J.F."/>
            <person name="Costa R.A."/>
            <person name="Ortega D.B."/>
            <person name="Pires A.S."/>
            <person name="Pappas G.J.Jr."/>
            <person name="Franco O.L."/>
            <person name="Barreto C."/>
            <person name="Magalhaes B.S."/>
            <person name="Kruger R.H."/>
        </authorList>
    </citation>
    <scope>NUCLEOTIDE SEQUENCE [LARGE SCALE GENOMIC DNA]</scope>
    <source>
        <strain evidence="2 3">AC13</strain>
    </source>
</reference>
<comment type="caution">
    <text evidence="2">The sequence shown here is derived from an EMBL/GenBank/DDBJ whole genome shotgun (WGS) entry which is preliminary data.</text>
</comment>
<name>A0A2T6G0C4_9BACL</name>
<gene>
    <name evidence="2" type="ORF">C8Z91_19895</name>
</gene>
<dbReference type="AlphaFoldDB" id="A0A2T6G0C4"/>